<protein>
    <submittedName>
        <fullName evidence="10">DNA-binding response regulator</fullName>
    </submittedName>
</protein>
<evidence type="ECO:0000256" key="6">
    <source>
        <dbReference type="PROSITE-ProRule" id="PRU00169"/>
    </source>
</evidence>
<evidence type="ECO:0000256" key="3">
    <source>
        <dbReference type="ARBA" id="ARBA00023015"/>
    </source>
</evidence>
<dbReference type="Pfam" id="PF00486">
    <property type="entry name" value="Trans_reg_C"/>
    <property type="match status" value="1"/>
</dbReference>
<feature type="domain" description="Response regulatory" evidence="8">
    <location>
        <begin position="17"/>
        <end position="131"/>
    </location>
</feature>
<dbReference type="CDD" id="cd17574">
    <property type="entry name" value="REC_OmpR"/>
    <property type="match status" value="1"/>
</dbReference>
<keyword evidence="3" id="KW-0805">Transcription regulation</keyword>
<comment type="caution">
    <text evidence="10">The sequence shown here is derived from an EMBL/GenBank/DDBJ whole genome shotgun (WGS) entry which is preliminary data.</text>
</comment>
<dbReference type="GO" id="GO:0032993">
    <property type="term" value="C:protein-DNA complex"/>
    <property type="evidence" value="ECO:0007669"/>
    <property type="project" value="TreeGrafter"/>
</dbReference>
<dbReference type="GO" id="GO:0006355">
    <property type="term" value="P:regulation of DNA-templated transcription"/>
    <property type="evidence" value="ECO:0007669"/>
    <property type="project" value="InterPro"/>
</dbReference>
<dbReference type="InterPro" id="IPR001867">
    <property type="entry name" value="OmpR/PhoB-type_DNA-bd"/>
</dbReference>
<dbReference type="PROSITE" id="PS50110">
    <property type="entry name" value="RESPONSE_REGULATORY"/>
    <property type="match status" value="1"/>
</dbReference>
<name>A0AA37T1J4_9ALTE</name>
<dbReference type="Pfam" id="PF00072">
    <property type="entry name" value="Response_reg"/>
    <property type="match status" value="1"/>
</dbReference>
<dbReference type="GO" id="GO:0005829">
    <property type="term" value="C:cytosol"/>
    <property type="evidence" value="ECO:0007669"/>
    <property type="project" value="TreeGrafter"/>
</dbReference>
<dbReference type="Gene3D" id="6.10.250.690">
    <property type="match status" value="1"/>
</dbReference>
<dbReference type="Gene3D" id="1.10.10.10">
    <property type="entry name" value="Winged helix-like DNA-binding domain superfamily/Winged helix DNA-binding domain"/>
    <property type="match status" value="1"/>
</dbReference>
<dbReference type="PANTHER" id="PTHR48111:SF1">
    <property type="entry name" value="TWO-COMPONENT RESPONSE REGULATOR ORR33"/>
    <property type="match status" value="1"/>
</dbReference>
<keyword evidence="11" id="KW-1185">Reference proteome</keyword>
<dbReference type="CDD" id="cd00383">
    <property type="entry name" value="trans_reg_C"/>
    <property type="match status" value="1"/>
</dbReference>
<dbReference type="GO" id="GO:0000156">
    <property type="term" value="F:phosphorelay response regulator activity"/>
    <property type="evidence" value="ECO:0007669"/>
    <property type="project" value="TreeGrafter"/>
</dbReference>
<feature type="DNA-binding region" description="OmpR/PhoB-type" evidence="7">
    <location>
        <begin position="140"/>
        <end position="241"/>
    </location>
</feature>
<dbReference type="InterPro" id="IPR036388">
    <property type="entry name" value="WH-like_DNA-bd_sf"/>
</dbReference>
<keyword evidence="4 7" id="KW-0238">DNA-binding</keyword>
<dbReference type="Gene3D" id="3.40.50.2300">
    <property type="match status" value="1"/>
</dbReference>
<evidence type="ECO:0000256" key="5">
    <source>
        <dbReference type="ARBA" id="ARBA00023163"/>
    </source>
</evidence>
<gene>
    <name evidence="10" type="ORF">GCM10007852_30130</name>
</gene>
<dbReference type="InterPro" id="IPR001789">
    <property type="entry name" value="Sig_transdc_resp-reg_receiver"/>
</dbReference>
<evidence type="ECO:0000256" key="1">
    <source>
        <dbReference type="ARBA" id="ARBA00022553"/>
    </source>
</evidence>
<evidence type="ECO:0000259" key="9">
    <source>
        <dbReference type="PROSITE" id="PS51755"/>
    </source>
</evidence>
<dbReference type="InterPro" id="IPR039420">
    <property type="entry name" value="WalR-like"/>
</dbReference>
<sequence length="246" mass="27576">MGGDLVVGMEVMKAKPTLLIIEDEPYILRGLTDLFVFHGYHVDSEMDGQNGLNKALEKKYSCILLDLMLPSMNGFEVCDIIRQSSQAQPIIMLTAKNSEEDVINGLTLGADDYLAKPFSTSELVLRVNGLVRRSAMAGQSTSILIGDHVRVCTQTLVGTSYQQKVQYTRREVAILSYLNEQSSFVSRTELLRQVWGYKSTEDVDTRTVDIHIARIRKKIEKNPRAPAHLVTFRGEGYQLFCSPVDV</sequence>
<keyword evidence="1 6" id="KW-0597">Phosphoprotein</keyword>
<dbReference type="PROSITE" id="PS51755">
    <property type="entry name" value="OMPR_PHOB"/>
    <property type="match status" value="1"/>
</dbReference>
<proteinExistence type="predicted"/>
<keyword evidence="5" id="KW-0804">Transcription</keyword>
<accession>A0AA37T1J4</accession>
<dbReference type="EMBL" id="BSOT01000007">
    <property type="protein sequence ID" value="GLR72105.1"/>
    <property type="molecule type" value="Genomic_DNA"/>
</dbReference>
<evidence type="ECO:0000256" key="4">
    <source>
        <dbReference type="ARBA" id="ARBA00023125"/>
    </source>
</evidence>
<reference evidence="10" key="1">
    <citation type="journal article" date="2014" name="Int. J. Syst. Evol. Microbiol.">
        <title>Complete genome sequence of Corynebacterium casei LMG S-19264T (=DSM 44701T), isolated from a smear-ripened cheese.</title>
        <authorList>
            <consortium name="US DOE Joint Genome Institute (JGI-PGF)"/>
            <person name="Walter F."/>
            <person name="Albersmeier A."/>
            <person name="Kalinowski J."/>
            <person name="Ruckert C."/>
        </authorList>
    </citation>
    <scope>NUCLEOTIDE SEQUENCE</scope>
    <source>
        <strain evidence="10">NBRC 110023</strain>
    </source>
</reference>
<dbReference type="AlphaFoldDB" id="A0AA37T1J4"/>
<feature type="modified residue" description="4-aspartylphosphate" evidence="6">
    <location>
        <position position="66"/>
    </location>
</feature>
<dbReference type="SUPFAM" id="SSF52172">
    <property type="entry name" value="CheY-like"/>
    <property type="match status" value="1"/>
</dbReference>
<dbReference type="GO" id="GO:0000976">
    <property type="term" value="F:transcription cis-regulatory region binding"/>
    <property type="evidence" value="ECO:0007669"/>
    <property type="project" value="TreeGrafter"/>
</dbReference>
<dbReference type="InterPro" id="IPR016032">
    <property type="entry name" value="Sig_transdc_resp-reg_C-effctor"/>
</dbReference>
<evidence type="ECO:0000313" key="11">
    <source>
        <dbReference type="Proteomes" id="UP001156601"/>
    </source>
</evidence>
<dbReference type="SMART" id="SM00448">
    <property type="entry name" value="REC"/>
    <property type="match status" value="1"/>
</dbReference>
<dbReference type="Proteomes" id="UP001156601">
    <property type="component" value="Unassembled WGS sequence"/>
</dbReference>
<evidence type="ECO:0000259" key="8">
    <source>
        <dbReference type="PROSITE" id="PS50110"/>
    </source>
</evidence>
<evidence type="ECO:0000256" key="7">
    <source>
        <dbReference type="PROSITE-ProRule" id="PRU01091"/>
    </source>
</evidence>
<reference evidence="10" key="2">
    <citation type="submission" date="2023-01" db="EMBL/GenBank/DDBJ databases">
        <title>Draft genome sequence of Agaribacter marinus strain NBRC 110023.</title>
        <authorList>
            <person name="Sun Q."/>
            <person name="Mori K."/>
        </authorList>
    </citation>
    <scope>NUCLEOTIDE SEQUENCE</scope>
    <source>
        <strain evidence="10">NBRC 110023</strain>
    </source>
</reference>
<dbReference type="SUPFAM" id="SSF46894">
    <property type="entry name" value="C-terminal effector domain of the bipartite response regulators"/>
    <property type="match status" value="1"/>
</dbReference>
<evidence type="ECO:0000256" key="2">
    <source>
        <dbReference type="ARBA" id="ARBA00023012"/>
    </source>
</evidence>
<feature type="domain" description="OmpR/PhoB-type" evidence="9">
    <location>
        <begin position="140"/>
        <end position="241"/>
    </location>
</feature>
<organism evidence="10 11">
    <name type="scientific">Agaribacter marinus</name>
    <dbReference type="NCBI Taxonomy" id="1431249"/>
    <lineage>
        <taxon>Bacteria</taxon>
        <taxon>Pseudomonadati</taxon>
        <taxon>Pseudomonadota</taxon>
        <taxon>Gammaproteobacteria</taxon>
        <taxon>Alteromonadales</taxon>
        <taxon>Alteromonadaceae</taxon>
        <taxon>Agaribacter</taxon>
    </lineage>
</organism>
<keyword evidence="2" id="KW-0902">Two-component regulatory system</keyword>
<dbReference type="SMART" id="SM00862">
    <property type="entry name" value="Trans_reg_C"/>
    <property type="match status" value="1"/>
</dbReference>
<evidence type="ECO:0000313" key="10">
    <source>
        <dbReference type="EMBL" id="GLR72105.1"/>
    </source>
</evidence>
<dbReference type="InterPro" id="IPR011006">
    <property type="entry name" value="CheY-like_superfamily"/>
</dbReference>
<dbReference type="PANTHER" id="PTHR48111">
    <property type="entry name" value="REGULATOR OF RPOS"/>
    <property type="match status" value="1"/>
</dbReference>